<evidence type="ECO:0000313" key="5">
    <source>
        <dbReference type="EMBL" id="ANG62969.1"/>
    </source>
</evidence>
<evidence type="ECO:0000256" key="2">
    <source>
        <dbReference type="ARBA" id="ARBA00023125"/>
    </source>
</evidence>
<organism evidence="5 6">
    <name type="scientific">Marinobacterium aestuarii</name>
    <dbReference type="NCBI Taxonomy" id="1821621"/>
    <lineage>
        <taxon>Bacteria</taxon>
        <taxon>Pseudomonadati</taxon>
        <taxon>Pseudomonadota</taxon>
        <taxon>Gammaproteobacteria</taxon>
        <taxon>Oceanospirillales</taxon>
        <taxon>Oceanospirillaceae</taxon>
        <taxon>Marinobacterium</taxon>
    </lineage>
</organism>
<sequence>MQNNNKKLTLKKMAQHLQVSTATISNAFNRPDQLSEALRHRILQTCRELGYAGPYGGRRHKAGHSGIVGVLMADNLSGVLADPGAQAFLAGLARVLDSQHYNLLLLPGYGVNGECRRLHEAMVDGFILYADVLYGDVLLSPAIDALRQTKKRMVAVDCVLEGCASVSVDNYGGARISALHALEHSPATVAILGLRLLDTTRVCRVQQQELQHVFRGIAGERLKGYLDALTERGYPLPAERIWNIPDRNEAVALQAAREALSCQPRPDLLLCMSDQIAVAAIQAAQDLGLRVPQDVRLVGYGSSGVNGVGHCEGDKAYPSLTTVEQPGEQKGQWAARMFLGEASEESIELPTALCIGESCP</sequence>
<dbReference type="RefSeq" id="WP_067382024.1">
    <property type="nucleotide sequence ID" value="NZ_CP015839.1"/>
</dbReference>
<evidence type="ECO:0000256" key="1">
    <source>
        <dbReference type="ARBA" id="ARBA00023015"/>
    </source>
</evidence>
<dbReference type="InterPro" id="IPR028082">
    <property type="entry name" value="Peripla_BP_I"/>
</dbReference>
<protein>
    <recommendedName>
        <fullName evidence="4">HTH lacI-type domain-containing protein</fullName>
    </recommendedName>
</protein>
<reference evidence="5 6" key="2">
    <citation type="journal article" date="2018" name="Int. J. Syst. Evol. Microbiol.">
        <title>Marinobacterium aestuarii sp. nov., a benzene-degrading marine bacterium isolated from estuary sediment.</title>
        <authorList>
            <person name="Bae S.S."/>
            <person name="Jung J."/>
            <person name="Chung D."/>
            <person name="Baek K."/>
        </authorList>
    </citation>
    <scope>NUCLEOTIDE SEQUENCE [LARGE SCALE GENOMIC DNA]</scope>
    <source>
        <strain evidence="5 6">ST58-10</strain>
    </source>
</reference>
<dbReference type="CDD" id="cd06279">
    <property type="entry name" value="PBP1_LacI-like"/>
    <property type="match status" value="1"/>
</dbReference>
<proteinExistence type="predicted"/>
<dbReference type="GO" id="GO:0003700">
    <property type="term" value="F:DNA-binding transcription factor activity"/>
    <property type="evidence" value="ECO:0007669"/>
    <property type="project" value="TreeGrafter"/>
</dbReference>
<keyword evidence="6" id="KW-1185">Reference proteome</keyword>
<dbReference type="STRING" id="1821621.A8C75_11060"/>
<dbReference type="EMBL" id="CP015839">
    <property type="protein sequence ID" value="ANG62969.1"/>
    <property type="molecule type" value="Genomic_DNA"/>
</dbReference>
<keyword evidence="2" id="KW-0238">DNA-binding</keyword>
<dbReference type="CDD" id="cd01392">
    <property type="entry name" value="HTH_LacI"/>
    <property type="match status" value="1"/>
</dbReference>
<evidence type="ECO:0000256" key="3">
    <source>
        <dbReference type="ARBA" id="ARBA00023163"/>
    </source>
</evidence>
<name>A0A1A9EZL5_9GAMM</name>
<accession>A0A1A9EZL5</accession>
<dbReference type="AlphaFoldDB" id="A0A1A9EZL5"/>
<dbReference type="PANTHER" id="PTHR30146">
    <property type="entry name" value="LACI-RELATED TRANSCRIPTIONAL REPRESSOR"/>
    <property type="match status" value="1"/>
</dbReference>
<dbReference type="PANTHER" id="PTHR30146:SF138">
    <property type="entry name" value="TRANSCRIPTIONAL REGULATORY PROTEIN"/>
    <property type="match status" value="1"/>
</dbReference>
<dbReference type="InterPro" id="IPR010982">
    <property type="entry name" value="Lambda_DNA-bd_dom_sf"/>
</dbReference>
<dbReference type="OrthoDB" id="5171752at2"/>
<dbReference type="SUPFAM" id="SSF53822">
    <property type="entry name" value="Periplasmic binding protein-like I"/>
    <property type="match status" value="1"/>
</dbReference>
<dbReference type="InterPro" id="IPR046335">
    <property type="entry name" value="LacI/GalR-like_sensor"/>
</dbReference>
<gene>
    <name evidence="5" type="ORF">A8C75_11060</name>
</gene>
<evidence type="ECO:0000259" key="4">
    <source>
        <dbReference type="PROSITE" id="PS50932"/>
    </source>
</evidence>
<dbReference type="Gene3D" id="3.40.50.2300">
    <property type="match status" value="2"/>
</dbReference>
<dbReference type="Proteomes" id="UP000078070">
    <property type="component" value="Chromosome"/>
</dbReference>
<dbReference type="GO" id="GO:0000976">
    <property type="term" value="F:transcription cis-regulatory region binding"/>
    <property type="evidence" value="ECO:0007669"/>
    <property type="project" value="TreeGrafter"/>
</dbReference>
<evidence type="ECO:0000313" key="6">
    <source>
        <dbReference type="Proteomes" id="UP000078070"/>
    </source>
</evidence>
<dbReference type="InterPro" id="IPR000843">
    <property type="entry name" value="HTH_LacI"/>
</dbReference>
<dbReference type="PROSITE" id="PS50932">
    <property type="entry name" value="HTH_LACI_2"/>
    <property type="match status" value="1"/>
</dbReference>
<dbReference type="Pfam" id="PF00356">
    <property type="entry name" value="LacI"/>
    <property type="match status" value="1"/>
</dbReference>
<dbReference type="SUPFAM" id="SSF47413">
    <property type="entry name" value="lambda repressor-like DNA-binding domains"/>
    <property type="match status" value="1"/>
</dbReference>
<dbReference type="KEGG" id="mars:A8C75_11060"/>
<reference evidence="6" key="1">
    <citation type="submission" date="2016-05" db="EMBL/GenBank/DDBJ databases">
        <authorList>
            <person name="Baek K."/>
            <person name="Yang S.-J."/>
        </authorList>
    </citation>
    <scope>NUCLEOTIDE SEQUENCE [LARGE SCALE GENOMIC DNA]</scope>
    <source>
        <strain evidence="6">ST58-10</strain>
    </source>
</reference>
<keyword evidence="3" id="KW-0804">Transcription</keyword>
<dbReference type="SMART" id="SM00354">
    <property type="entry name" value="HTH_LACI"/>
    <property type="match status" value="1"/>
</dbReference>
<feature type="domain" description="HTH lacI-type" evidence="4">
    <location>
        <begin position="8"/>
        <end position="62"/>
    </location>
</feature>
<dbReference type="Pfam" id="PF13377">
    <property type="entry name" value="Peripla_BP_3"/>
    <property type="match status" value="1"/>
</dbReference>
<dbReference type="Gene3D" id="1.10.260.40">
    <property type="entry name" value="lambda repressor-like DNA-binding domains"/>
    <property type="match status" value="1"/>
</dbReference>
<keyword evidence="1" id="KW-0805">Transcription regulation</keyword>